<name>A0A9N9MSI4_9CUCU</name>
<sequence length="307" mass="34226">MTALGDITRVREFLRVAATKVIKHFHQLVFEVVGDRQNRKHLREFTGFNFAIDSDIFEQKIDYVMNTFSENELVSIANILEVDSDVDKDSLVRNICCVLTDINSLARSFAENTELTDSDDDDFQDVGEKVETITNSANATYPAVFSNVSISQNVVPTSSFSSLNIPGGQNVPNSILIHRSIQPRVSIQPIACENITVPSYTVPSYSVSSHNITANNTTYSNLPMPQSQQYIQPSPFFANAAIPMPQSVFSNTTTPYCNAFQQNQPSPSSVQPPAFAISFRDVEEINANNLDLQAGRQMQRRIINIYQ</sequence>
<evidence type="ECO:0000313" key="2">
    <source>
        <dbReference type="Proteomes" id="UP001152799"/>
    </source>
</evidence>
<dbReference type="Proteomes" id="UP001152799">
    <property type="component" value="Chromosome 5"/>
</dbReference>
<reference evidence="1" key="1">
    <citation type="submission" date="2022-01" db="EMBL/GenBank/DDBJ databases">
        <authorList>
            <person name="King R."/>
        </authorList>
    </citation>
    <scope>NUCLEOTIDE SEQUENCE</scope>
</reference>
<gene>
    <name evidence="1" type="ORF">CEUTPL_LOCUS10194</name>
</gene>
<accession>A0A9N9MSI4</accession>
<protein>
    <submittedName>
        <fullName evidence="1">Uncharacterized protein</fullName>
    </submittedName>
</protein>
<organism evidence="1 2">
    <name type="scientific">Ceutorhynchus assimilis</name>
    <name type="common">cabbage seed weevil</name>
    <dbReference type="NCBI Taxonomy" id="467358"/>
    <lineage>
        <taxon>Eukaryota</taxon>
        <taxon>Metazoa</taxon>
        <taxon>Ecdysozoa</taxon>
        <taxon>Arthropoda</taxon>
        <taxon>Hexapoda</taxon>
        <taxon>Insecta</taxon>
        <taxon>Pterygota</taxon>
        <taxon>Neoptera</taxon>
        <taxon>Endopterygota</taxon>
        <taxon>Coleoptera</taxon>
        <taxon>Polyphaga</taxon>
        <taxon>Cucujiformia</taxon>
        <taxon>Curculionidae</taxon>
        <taxon>Ceutorhynchinae</taxon>
        <taxon>Ceutorhynchus</taxon>
    </lineage>
</organism>
<proteinExistence type="predicted"/>
<dbReference type="AlphaFoldDB" id="A0A9N9MSI4"/>
<dbReference type="EMBL" id="OU892281">
    <property type="protein sequence ID" value="CAG9769692.1"/>
    <property type="molecule type" value="Genomic_DNA"/>
</dbReference>
<dbReference type="OrthoDB" id="6782021at2759"/>
<evidence type="ECO:0000313" key="1">
    <source>
        <dbReference type="EMBL" id="CAG9769692.1"/>
    </source>
</evidence>
<keyword evidence="2" id="KW-1185">Reference proteome</keyword>